<dbReference type="OrthoDB" id="1703652at2759"/>
<evidence type="ECO:0000256" key="1">
    <source>
        <dbReference type="ARBA" id="ARBA00022679"/>
    </source>
</evidence>
<gene>
    <name evidence="3" type="ORF">GIB67_012391</name>
</gene>
<dbReference type="Proteomes" id="UP000541444">
    <property type="component" value="Unassembled WGS sequence"/>
</dbReference>
<dbReference type="PROSITE" id="PS51449">
    <property type="entry name" value="MTTASE_N"/>
    <property type="match status" value="1"/>
</dbReference>
<evidence type="ECO:0000259" key="2">
    <source>
        <dbReference type="PROSITE" id="PS51449"/>
    </source>
</evidence>
<dbReference type="PANTHER" id="PTHR11918:SF45">
    <property type="entry name" value="THREONYLCARBAMOYLADENOSINE TRNA METHYLTHIOTRANSFERASE"/>
    <property type="match status" value="1"/>
</dbReference>
<reference evidence="3 4" key="1">
    <citation type="journal article" date="2020" name="IScience">
        <title>Genome Sequencing of the Endangered Kingdonia uniflora (Circaeasteraceae, Ranunculales) Reveals Potential Mechanisms of Evolutionary Specialization.</title>
        <authorList>
            <person name="Sun Y."/>
            <person name="Deng T."/>
            <person name="Zhang A."/>
            <person name="Moore M.J."/>
            <person name="Landis J.B."/>
            <person name="Lin N."/>
            <person name="Zhang H."/>
            <person name="Zhang X."/>
            <person name="Huang J."/>
            <person name="Zhang X."/>
            <person name="Sun H."/>
            <person name="Wang H."/>
        </authorList>
    </citation>
    <scope>NUCLEOTIDE SEQUENCE [LARGE SCALE GENOMIC DNA]</scope>
    <source>
        <strain evidence="3">TB1705</strain>
        <tissue evidence="3">Leaf</tissue>
    </source>
</reference>
<dbReference type="EMBL" id="JACGCM010002202">
    <property type="protein sequence ID" value="KAF6143592.1"/>
    <property type="molecule type" value="Genomic_DNA"/>
</dbReference>
<keyword evidence="4" id="KW-1185">Reference proteome</keyword>
<dbReference type="GO" id="GO:0035598">
    <property type="term" value="F:tRNA (N(6)-L-threonylcarbamoyladenosine(37)-C(2))-methylthiotransferase activity"/>
    <property type="evidence" value="ECO:0007669"/>
    <property type="project" value="TreeGrafter"/>
</dbReference>
<evidence type="ECO:0000313" key="4">
    <source>
        <dbReference type="Proteomes" id="UP000541444"/>
    </source>
</evidence>
<dbReference type="GO" id="GO:0051539">
    <property type="term" value="F:4 iron, 4 sulfur cluster binding"/>
    <property type="evidence" value="ECO:0007669"/>
    <property type="project" value="InterPro"/>
</dbReference>
<keyword evidence="1" id="KW-0808">Transferase</keyword>
<dbReference type="SFLD" id="SFLDS00029">
    <property type="entry name" value="Radical_SAM"/>
    <property type="match status" value="1"/>
</dbReference>
<protein>
    <recommendedName>
        <fullName evidence="2">MTTase N-terminal domain-containing protein</fullName>
    </recommendedName>
</protein>
<dbReference type="PANTHER" id="PTHR11918">
    <property type="entry name" value="RADICAL SAM PROTEINS"/>
    <property type="match status" value="1"/>
</dbReference>
<dbReference type="InterPro" id="IPR013848">
    <property type="entry name" value="Methylthiotransferase_N"/>
</dbReference>
<comment type="caution">
    <text evidence="3">The sequence shown here is derived from an EMBL/GenBank/DDBJ whole genome shotgun (WGS) entry which is preliminary data.</text>
</comment>
<dbReference type="SUPFAM" id="SSF102114">
    <property type="entry name" value="Radical SAM enzymes"/>
    <property type="match status" value="1"/>
</dbReference>
<dbReference type="InterPro" id="IPR058240">
    <property type="entry name" value="rSAM_sf"/>
</dbReference>
<accession>A0A7J7LM09</accession>
<dbReference type="AlphaFoldDB" id="A0A7J7LM09"/>
<organism evidence="3 4">
    <name type="scientific">Kingdonia uniflora</name>
    <dbReference type="NCBI Taxonomy" id="39325"/>
    <lineage>
        <taxon>Eukaryota</taxon>
        <taxon>Viridiplantae</taxon>
        <taxon>Streptophyta</taxon>
        <taxon>Embryophyta</taxon>
        <taxon>Tracheophyta</taxon>
        <taxon>Spermatophyta</taxon>
        <taxon>Magnoliopsida</taxon>
        <taxon>Ranunculales</taxon>
        <taxon>Circaeasteraceae</taxon>
        <taxon>Kingdonia</taxon>
    </lineage>
</organism>
<name>A0A7J7LM09_9MAGN</name>
<evidence type="ECO:0000313" key="3">
    <source>
        <dbReference type="EMBL" id="KAF6143592.1"/>
    </source>
</evidence>
<proteinExistence type="predicted"/>
<dbReference type="InterPro" id="IPR007197">
    <property type="entry name" value="rSAM"/>
</dbReference>
<feature type="domain" description="MTTase N-terminal" evidence="2">
    <location>
        <begin position="1"/>
        <end position="54"/>
    </location>
</feature>
<dbReference type="Gene3D" id="3.30.750.210">
    <property type="match status" value="1"/>
</dbReference>
<sequence>MDTIIVKCQSAKKPLVVAGCMPQGSRVLKELEGVSVVGVQQIDRVIEVVEDTLKGHEVCLLNRKILQALDLTMVRKNNFIKILLINVGCLGACTYCKTKHACGHLGSYTIESLVEHVRNVVADGVKEIWISSKDTGAYGHDIGVNLPILLKAIVAELPSDRSKMF</sequence>
<dbReference type="GO" id="GO:0005783">
    <property type="term" value="C:endoplasmic reticulum"/>
    <property type="evidence" value="ECO:0007669"/>
    <property type="project" value="TreeGrafter"/>
</dbReference>